<name>A0ABC8UNQ5_9AQUA</name>
<evidence type="ECO:0000313" key="2">
    <source>
        <dbReference type="Proteomes" id="UP001642360"/>
    </source>
</evidence>
<sequence length="104" mass="12050">MPFFRISQMIYLAGTVAVSGFETEEICYRQDVIFTVHSELLQKCVKKLLLQVYVYEILKLYRHKLPGTMAKASTTEIWLQHWRGEGQFSSKISCLPVEGKFCLV</sequence>
<evidence type="ECO:0000313" key="1">
    <source>
        <dbReference type="EMBL" id="CAK9182609.1"/>
    </source>
</evidence>
<gene>
    <name evidence="1" type="ORF">ILEXP_LOCUS52824</name>
</gene>
<protein>
    <recommendedName>
        <fullName evidence="3">Secreted protein</fullName>
    </recommendedName>
</protein>
<dbReference type="Proteomes" id="UP001642360">
    <property type="component" value="Unassembled WGS sequence"/>
</dbReference>
<organism evidence="1 2">
    <name type="scientific">Ilex paraguariensis</name>
    <name type="common">yerba mate</name>
    <dbReference type="NCBI Taxonomy" id="185542"/>
    <lineage>
        <taxon>Eukaryota</taxon>
        <taxon>Viridiplantae</taxon>
        <taxon>Streptophyta</taxon>
        <taxon>Embryophyta</taxon>
        <taxon>Tracheophyta</taxon>
        <taxon>Spermatophyta</taxon>
        <taxon>Magnoliopsida</taxon>
        <taxon>eudicotyledons</taxon>
        <taxon>Gunneridae</taxon>
        <taxon>Pentapetalae</taxon>
        <taxon>asterids</taxon>
        <taxon>campanulids</taxon>
        <taxon>Aquifoliales</taxon>
        <taxon>Aquifoliaceae</taxon>
        <taxon>Ilex</taxon>
    </lineage>
</organism>
<keyword evidence="2" id="KW-1185">Reference proteome</keyword>
<proteinExistence type="predicted"/>
<comment type="caution">
    <text evidence="1">The sequence shown here is derived from an EMBL/GenBank/DDBJ whole genome shotgun (WGS) entry which is preliminary data.</text>
</comment>
<accession>A0ABC8UNQ5</accession>
<reference evidence="1 2" key="1">
    <citation type="submission" date="2024-02" db="EMBL/GenBank/DDBJ databases">
        <authorList>
            <person name="Vignale AGUSTIN F."/>
            <person name="Sosa J E."/>
            <person name="Modenutti C."/>
        </authorList>
    </citation>
    <scope>NUCLEOTIDE SEQUENCE [LARGE SCALE GENOMIC DNA]</scope>
</reference>
<dbReference type="AlphaFoldDB" id="A0ABC8UNQ5"/>
<dbReference type="EMBL" id="CAUOFW020008391">
    <property type="protein sequence ID" value="CAK9182609.1"/>
    <property type="molecule type" value="Genomic_DNA"/>
</dbReference>
<evidence type="ECO:0008006" key="3">
    <source>
        <dbReference type="Google" id="ProtNLM"/>
    </source>
</evidence>